<dbReference type="RefSeq" id="WP_377257705.1">
    <property type="nucleotide sequence ID" value="NZ_JBHLUH010000064.1"/>
</dbReference>
<evidence type="ECO:0000256" key="3">
    <source>
        <dbReference type="ARBA" id="ARBA00022801"/>
    </source>
</evidence>
<dbReference type="InterPro" id="IPR020476">
    <property type="entry name" value="Nudix_hydrolase"/>
</dbReference>
<comment type="caution">
    <text evidence="6">The sequence shown here is derived from an EMBL/GenBank/DDBJ whole genome shotgun (WGS) entry which is preliminary data.</text>
</comment>
<proteinExistence type="inferred from homology"/>
<feature type="domain" description="Nudix hydrolase" evidence="5">
    <location>
        <begin position="2"/>
        <end position="151"/>
    </location>
</feature>
<name>A0ABV6MBU5_9ACTN</name>
<sequence>MLKHATASVFLLTHIHSGWRIGLIHHPRLHRWMLPGGHLEPHENPAEAALRETSEETGLTAQLINTHTDELTDAVPGVPVPVWITEQPVPAEPRHPHPHIHIDHLYLALTTQHEPPEPAELPFGWFAPNELNGLDMFDDSRHGAHLLLARINTLTPPAQPVPADFGA</sequence>
<dbReference type="PROSITE" id="PS00893">
    <property type="entry name" value="NUDIX_BOX"/>
    <property type="match status" value="1"/>
</dbReference>
<evidence type="ECO:0000256" key="1">
    <source>
        <dbReference type="ARBA" id="ARBA00001946"/>
    </source>
</evidence>
<dbReference type="SUPFAM" id="SSF55811">
    <property type="entry name" value="Nudix"/>
    <property type="match status" value="1"/>
</dbReference>
<dbReference type="EMBL" id="JBHLUH010000064">
    <property type="protein sequence ID" value="MFC0532059.1"/>
    <property type="molecule type" value="Genomic_DNA"/>
</dbReference>
<comment type="cofactor">
    <cofactor evidence="1">
        <name>Mg(2+)</name>
        <dbReference type="ChEBI" id="CHEBI:18420"/>
    </cofactor>
</comment>
<dbReference type="InterPro" id="IPR000086">
    <property type="entry name" value="NUDIX_hydrolase_dom"/>
</dbReference>
<keyword evidence="3 4" id="KW-0378">Hydrolase</keyword>
<dbReference type="InterPro" id="IPR015797">
    <property type="entry name" value="NUDIX_hydrolase-like_dom_sf"/>
</dbReference>
<evidence type="ECO:0000256" key="4">
    <source>
        <dbReference type="RuleBase" id="RU003476"/>
    </source>
</evidence>
<evidence type="ECO:0000259" key="5">
    <source>
        <dbReference type="PROSITE" id="PS51462"/>
    </source>
</evidence>
<evidence type="ECO:0000313" key="6">
    <source>
        <dbReference type="EMBL" id="MFC0532059.1"/>
    </source>
</evidence>
<dbReference type="Pfam" id="PF00293">
    <property type="entry name" value="NUDIX"/>
    <property type="match status" value="1"/>
</dbReference>
<organism evidence="6 7">
    <name type="scientific">Phytohabitans kaempferiae</name>
    <dbReference type="NCBI Taxonomy" id="1620943"/>
    <lineage>
        <taxon>Bacteria</taxon>
        <taxon>Bacillati</taxon>
        <taxon>Actinomycetota</taxon>
        <taxon>Actinomycetes</taxon>
        <taxon>Micromonosporales</taxon>
        <taxon>Micromonosporaceae</taxon>
    </lineage>
</organism>
<keyword evidence="7" id="KW-1185">Reference proteome</keyword>
<accession>A0ABV6MBU5</accession>
<gene>
    <name evidence="6" type="ORF">ACFFIA_30850</name>
</gene>
<dbReference type="Gene3D" id="3.90.79.10">
    <property type="entry name" value="Nucleoside Triphosphate Pyrophosphohydrolase"/>
    <property type="match status" value="1"/>
</dbReference>
<protein>
    <submittedName>
        <fullName evidence="6">NUDIX domain-containing protein</fullName>
    </submittedName>
</protein>
<evidence type="ECO:0000313" key="7">
    <source>
        <dbReference type="Proteomes" id="UP001589867"/>
    </source>
</evidence>
<dbReference type="PRINTS" id="PR00502">
    <property type="entry name" value="NUDIXFAMILY"/>
</dbReference>
<dbReference type="PANTHER" id="PTHR43046:SF14">
    <property type="entry name" value="MUTT_NUDIX FAMILY PROTEIN"/>
    <property type="match status" value="1"/>
</dbReference>
<dbReference type="PROSITE" id="PS51462">
    <property type="entry name" value="NUDIX"/>
    <property type="match status" value="1"/>
</dbReference>
<reference evidence="6 7" key="1">
    <citation type="submission" date="2024-09" db="EMBL/GenBank/DDBJ databases">
        <authorList>
            <person name="Sun Q."/>
            <person name="Mori K."/>
        </authorList>
    </citation>
    <scope>NUCLEOTIDE SEQUENCE [LARGE SCALE GENOMIC DNA]</scope>
    <source>
        <strain evidence="6 7">TBRC 3947</strain>
    </source>
</reference>
<dbReference type="InterPro" id="IPR020084">
    <property type="entry name" value="NUDIX_hydrolase_CS"/>
</dbReference>
<dbReference type="Proteomes" id="UP001589867">
    <property type="component" value="Unassembled WGS sequence"/>
</dbReference>
<dbReference type="PANTHER" id="PTHR43046">
    <property type="entry name" value="GDP-MANNOSE MANNOSYL HYDROLASE"/>
    <property type="match status" value="1"/>
</dbReference>
<comment type="similarity">
    <text evidence="2 4">Belongs to the Nudix hydrolase family.</text>
</comment>
<evidence type="ECO:0000256" key="2">
    <source>
        <dbReference type="ARBA" id="ARBA00005582"/>
    </source>
</evidence>